<evidence type="ECO:0000256" key="2">
    <source>
        <dbReference type="ARBA" id="ARBA00022679"/>
    </source>
</evidence>
<comment type="caution">
    <text evidence="5">The sequence shown here is derived from an EMBL/GenBank/DDBJ whole genome shotgun (WGS) entry which is preliminary data.</text>
</comment>
<reference evidence="5" key="1">
    <citation type="journal article" date="2020" name="mSystems">
        <title>Genome- and Community-Level Interaction Insights into Carbon Utilization and Element Cycling Functions of Hydrothermarchaeota in Hydrothermal Sediment.</title>
        <authorList>
            <person name="Zhou Z."/>
            <person name="Liu Y."/>
            <person name="Xu W."/>
            <person name="Pan J."/>
            <person name="Luo Z.H."/>
            <person name="Li M."/>
        </authorList>
    </citation>
    <scope>NUCLEOTIDE SEQUENCE [LARGE SCALE GENOMIC DNA]</scope>
    <source>
        <strain evidence="5">HyVt-94</strain>
    </source>
</reference>
<keyword evidence="2" id="KW-0808">Transferase</keyword>
<dbReference type="InterPro" id="IPR002505">
    <property type="entry name" value="PTA_PTB"/>
</dbReference>
<dbReference type="SUPFAM" id="SSF53659">
    <property type="entry name" value="Isocitrate/Isopropylmalate dehydrogenase-like"/>
    <property type="match status" value="1"/>
</dbReference>
<dbReference type="PANTHER" id="PTHR43356:SF2">
    <property type="entry name" value="PHOSPHATE ACETYLTRANSFERASE"/>
    <property type="match status" value="1"/>
</dbReference>
<dbReference type="Pfam" id="PF01515">
    <property type="entry name" value="PTA_PTB"/>
    <property type="match status" value="1"/>
</dbReference>
<feature type="domain" description="Phosphate acetyl/butaryl transferase" evidence="4">
    <location>
        <begin position="77"/>
        <end position="297"/>
    </location>
</feature>
<dbReference type="InterPro" id="IPR050500">
    <property type="entry name" value="Phos_Acetyltrans/Butyryltrans"/>
</dbReference>
<dbReference type="EMBL" id="DRTV01000248">
    <property type="protein sequence ID" value="HHF58476.1"/>
    <property type="molecule type" value="Genomic_DNA"/>
</dbReference>
<comment type="similarity">
    <text evidence="1">Belongs to the phosphate acetyltransferase and butyryltransferase family.</text>
</comment>
<dbReference type="Gene3D" id="3.40.718.10">
    <property type="entry name" value="Isopropylmalate Dehydrogenase"/>
    <property type="match status" value="1"/>
</dbReference>
<name>A0A7C5MA51_UNCW3</name>
<organism evidence="5">
    <name type="scientific">candidate division WOR-3 bacterium</name>
    <dbReference type="NCBI Taxonomy" id="2052148"/>
    <lineage>
        <taxon>Bacteria</taxon>
        <taxon>Bacteria division WOR-3</taxon>
    </lineage>
</organism>
<dbReference type="InterPro" id="IPR012147">
    <property type="entry name" value="P_Ac_Bu_trans"/>
</dbReference>
<evidence type="ECO:0000256" key="1">
    <source>
        <dbReference type="ARBA" id="ARBA00005656"/>
    </source>
</evidence>
<protein>
    <submittedName>
        <fullName evidence="5">Bifunctional enoyl-CoA hydratase/phosphate acetyltransferase</fullName>
    </submittedName>
</protein>
<evidence type="ECO:0000313" key="5">
    <source>
        <dbReference type="EMBL" id="HHF58476.1"/>
    </source>
</evidence>
<dbReference type="PANTHER" id="PTHR43356">
    <property type="entry name" value="PHOSPHATE ACETYLTRANSFERASE"/>
    <property type="match status" value="1"/>
</dbReference>
<proteinExistence type="inferred from homology"/>
<evidence type="ECO:0000256" key="3">
    <source>
        <dbReference type="ARBA" id="ARBA00023315"/>
    </source>
</evidence>
<dbReference type="PIRSF" id="PIRSF000428">
    <property type="entry name" value="P_Ac_trans"/>
    <property type="match status" value="1"/>
</dbReference>
<sequence>MIKRLDELVEKVKGEPSKRLVVAAGEDPHTIEAVAKAKKEGLVDVVMVGNTEKIKEVALEHGVDPDIFDEIVHEEDSKKAAKLAVKFVRDGKGDMLMKGLVKTADYMRAILNKEEGLLPPGGLLSHVTLVEFPLYPKLLIVADVAVIIAPDLAQKVKMLEYSIKVAHELGIETPKAAIISAVETVNPKMPSTLDAALIKVMAERGQIKGALVDGPMALDIAVSKECADIKGIKSEVAGDADILIFPNIETGNVFFKTCTQLSGGRIAAIVAGTTAPCILTSRADSEDSKFLSIALAALMAGKGW</sequence>
<dbReference type="GO" id="GO:0016746">
    <property type="term" value="F:acyltransferase activity"/>
    <property type="evidence" value="ECO:0007669"/>
    <property type="project" value="UniProtKB-KW"/>
</dbReference>
<evidence type="ECO:0000259" key="4">
    <source>
        <dbReference type="Pfam" id="PF01515"/>
    </source>
</evidence>
<accession>A0A7C5MA51</accession>
<keyword evidence="3" id="KW-0012">Acyltransferase</keyword>
<dbReference type="Proteomes" id="UP000886014">
    <property type="component" value="Unassembled WGS sequence"/>
</dbReference>
<dbReference type="AlphaFoldDB" id="A0A7C5MA51"/>
<gene>
    <name evidence="5" type="ORF">ENL41_03525</name>
</gene>
<dbReference type="NCBIfam" id="NF006045">
    <property type="entry name" value="PRK08190.1"/>
    <property type="match status" value="1"/>
</dbReference>